<dbReference type="InterPro" id="IPR046268">
    <property type="entry name" value="DUF6301"/>
</dbReference>
<gene>
    <name evidence="1" type="ORF">BKA12_000233</name>
</gene>
<dbReference type="Proteomes" id="UP000523863">
    <property type="component" value="Unassembled WGS sequence"/>
</dbReference>
<accession>A0A7W9DA16</accession>
<sequence>MQALERVPVEQAIRQLEFWLSQPWPMSEAEACRLAPRIGWELAENGFIYAREFLQGDNIQVVLGMSNRDTPLSSFSFSLTGLADKEDPLQDDQLKDVFAEFVSAGRATWGPAALVKDPSPGVRWDFGDHGGIRIERRRTVSAVYMTPEEVATLKNLNDW</sequence>
<evidence type="ECO:0000313" key="2">
    <source>
        <dbReference type="Proteomes" id="UP000523863"/>
    </source>
</evidence>
<dbReference type="EMBL" id="JACHBL010000001">
    <property type="protein sequence ID" value="MBB5597153.1"/>
    <property type="molecule type" value="Genomic_DNA"/>
</dbReference>
<evidence type="ECO:0000313" key="1">
    <source>
        <dbReference type="EMBL" id="MBB5597153.1"/>
    </source>
</evidence>
<name>A0A7W9DA16_9MICC</name>
<protein>
    <submittedName>
        <fullName evidence="1">Uncharacterized protein</fullName>
    </submittedName>
</protein>
<dbReference type="RefSeq" id="WP_183640051.1">
    <property type="nucleotide sequence ID" value="NZ_JACHBL010000001.1"/>
</dbReference>
<dbReference type="Pfam" id="PF19818">
    <property type="entry name" value="DUF6301"/>
    <property type="match status" value="1"/>
</dbReference>
<proteinExistence type="predicted"/>
<reference evidence="1 2" key="1">
    <citation type="submission" date="2020-08" db="EMBL/GenBank/DDBJ databases">
        <title>Sequencing the genomes of 1000 actinobacteria strains.</title>
        <authorList>
            <person name="Klenk H.-P."/>
        </authorList>
    </citation>
    <scope>NUCLEOTIDE SEQUENCE [LARGE SCALE GENOMIC DNA]</scope>
    <source>
        <strain evidence="1 2">DSM 23694</strain>
    </source>
</reference>
<dbReference type="AlphaFoldDB" id="A0A7W9DA16"/>
<comment type="caution">
    <text evidence="1">The sequence shown here is derived from an EMBL/GenBank/DDBJ whole genome shotgun (WGS) entry which is preliminary data.</text>
</comment>
<organism evidence="1 2">
    <name type="scientific">Neomicrococcus lactis</name>
    <dbReference type="NCBI Taxonomy" id="732241"/>
    <lineage>
        <taxon>Bacteria</taxon>
        <taxon>Bacillati</taxon>
        <taxon>Actinomycetota</taxon>
        <taxon>Actinomycetes</taxon>
        <taxon>Micrococcales</taxon>
        <taxon>Micrococcaceae</taxon>
        <taxon>Neomicrococcus</taxon>
    </lineage>
</organism>
<keyword evidence="2" id="KW-1185">Reference proteome</keyword>